<dbReference type="Pfam" id="PF22942">
    <property type="entry name" value="DUF7025"/>
    <property type="match status" value="1"/>
</dbReference>
<dbReference type="Pfam" id="PF23232">
    <property type="entry name" value="AAA_lid_13"/>
    <property type="match status" value="1"/>
</dbReference>
<accession>A0A9Q8PLA0</accession>
<name>A0A9Q8PLA0_PASFU</name>
<dbReference type="GeneID" id="71993931"/>
<dbReference type="OrthoDB" id="10042665at2759"/>
<keyword evidence="4" id="KW-1185">Reference proteome</keyword>
<dbReference type="EMBL" id="CP090174">
    <property type="protein sequence ID" value="UJO24585.1"/>
    <property type="molecule type" value="Genomic_DNA"/>
</dbReference>
<feature type="region of interest" description="Disordered" evidence="1">
    <location>
        <begin position="354"/>
        <end position="373"/>
    </location>
</feature>
<feature type="domain" description="AAA+ ATPase" evidence="2">
    <location>
        <begin position="464"/>
        <end position="589"/>
    </location>
</feature>
<dbReference type="InterPro" id="IPR027417">
    <property type="entry name" value="P-loop_NTPase"/>
</dbReference>
<dbReference type="AlphaFoldDB" id="A0A9Q8PLA0"/>
<dbReference type="SUPFAM" id="SSF52540">
    <property type="entry name" value="P-loop containing nucleoside triphosphate hydrolases"/>
    <property type="match status" value="1"/>
</dbReference>
<dbReference type="PANTHER" id="PTHR46411">
    <property type="entry name" value="FAMILY ATPASE, PUTATIVE-RELATED"/>
    <property type="match status" value="1"/>
</dbReference>
<dbReference type="InterPro" id="IPR003593">
    <property type="entry name" value="AAA+_ATPase"/>
</dbReference>
<evidence type="ECO:0000313" key="4">
    <source>
        <dbReference type="Proteomes" id="UP000756132"/>
    </source>
</evidence>
<gene>
    <name evidence="3" type="ORF">CLAFUR5_14053</name>
</gene>
<dbReference type="InterPro" id="IPR003959">
    <property type="entry name" value="ATPase_AAA_core"/>
</dbReference>
<proteinExistence type="predicted"/>
<dbReference type="Proteomes" id="UP000756132">
    <property type="component" value="Chromosome 12"/>
</dbReference>
<dbReference type="KEGG" id="ffu:CLAFUR5_14053"/>
<organism evidence="3 4">
    <name type="scientific">Passalora fulva</name>
    <name type="common">Tomato leaf mold</name>
    <name type="synonym">Cladosporium fulvum</name>
    <dbReference type="NCBI Taxonomy" id="5499"/>
    <lineage>
        <taxon>Eukaryota</taxon>
        <taxon>Fungi</taxon>
        <taxon>Dikarya</taxon>
        <taxon>Ascomycota</taxon>
        <taxon>Pezizomycotina</taxon>
        <taxon>Dothideomycetes</taxon>
        <taxon>Dothideomycetidae</taxon>
        <taxon>Mycosphaerellales</taxon>
        <taxon>Mycosphaerellaceae</taxon>
        <taxon>Fulvia</taxon>
    </lineage>
</organism>
<dbReference type="InterPro" id="IPR056599">
    <property type="entry name" value="AAA_lid_fung"/>
</dbReference>
<feature type="compositionally biased region" description="Polar residues" evidence="1">
    <location>
        <begin position="673"/>
        <end position="691"/>
    </location>
</feature>
<evidence type="ECO:0000259" key="2">
    <source>
        <dbReference type="SMART" id="SM00382"/>
    </source>
</evidence>
<sequence>MARTKQTARRSTGGRAPMPQRAMQSNGVVVDNPNIDEQDAKKLKEIEEGEMQASLKHIDRKYTEKGAVYYAETVEEIIPEQVNWWSKFALCLVRYMDQSNKFVQKTSLQVNSQHLKDVLKSTIRKFPGVSFQTKEITIDAPYRVLFHYKSELEDAGEKLEAEAKDHLDFLLDFIDEQFHDTIEESENLLERGLISYPLLWTILRPDTTEIYAPVFGQNRAYSLQSYAYSCDPPGLGLRMEYVDFDGDDMGTRCATRLIPAFAGTEKIVDLPAYPLVYHPSPAALRKQLIERGRQFEKLAGMSFHCYSGIAFEQGPRGMSRYNIDGRVVVDTKIFHRLEADYAFGVDAFKSEEDKRKKRRRIQDEGDDGENQELSLDLVPKEELDIDPLTDEQCMRANAMVRGFSFAEKRWLDFFVDKLLDAAWNPNCFEQLVLPQTQKDLVQALVANHVQQRNDFDDIVKGKGKGLIMVLHGPPGVGKTLTAETVAEFTRRPLYMVSSGDLGTNSSTLDDRLTRSLDMASTWKAVLLIDEADLFLERRSLHDMERNSLVSIFLRVLEYYEGILFLTSNRVNTFDDAFKSRIHVPLKYNDLTVDSRKQIWKNFLGKMESGVHVDEDGYDSLAQAEINGRQIKNVIRTAKSLAQFHKQKLDNEKLEQVIKIQMEFEHELDADSKGLTNGRQANETTNGLANGH</sequence>
<feature type="region of interest" description="Disordered" evidence="1">
    <location>
        <begin position="1"/>
        <end position="33"/>
    </location>
</feature>
<reference evidence="3" key="1">
    <citation type="submission" date="2021-12" db="EMBL/GenBank/DDBJ databases">
        <authorList>
            <person name="Zaccaron A."/>
            <person name="Stergiopoulos I."/>
        </authorList>
    </citation>
    <scope>NUCLEOTIDE SEQUENCE</scope>
    <source>
        <strain evidence="3">Race5_Kim</strain>
    </source>
</reference>
<feature type="region of interest" description="Disordered" evidence="1">
    <location>
        <begin position="670"/>
        <end position="691"/>
    </location>
</feature>
<dbReference type="RefSeq" id="XP_047768951.1">
    <property type="nucleotide sequence ID" value="XM_047913201.1"/>
</dbReference>
<dbReference type="PANTHER" id="PTHR46411:SF2">
    <property type="entry name" value="AAA+ ATPASE DOMAIN-CONTAINING PROTEIN"/>
    <property type="match status" value="1"/>
</dbReference>
<evidence type="ECO:0000313" key="3">
    <source>
        <dbReference type="EMBL" id="UJO24585.1"/>
    </source>
</evidence>
<dbReference type="GO" id="GO:0005524">
    <property type="term" value="F:ATP binding"/>
    <property type="evidence" value="ECO:0007669"/>
    <property type="project" value="InterPro"/>
</dbReference>
<dbReference type="OMA" id="LHRNAMV"/>
<dbReference type="Gene3D" id="3.40.50.300">
    <property type="entry name" value="P-loop containing nucleotide triphosphate hydrolases"/>
    <property type="match status" value="1"/>
</dbReference>
<protein>
    <recommendedName>
        <fullName evidence="2">AAA+ ATPase domain-containing protein</fullName>
    </recommendedName>
</protein>
<evidence type="ECO:0000256" key="1">
    <source>
        <dbReference type="SAM" id="MobiDB-lite"/>
    </source>
</evidence>
<dbReference type="Pfam" id="PF00004">
    <property type="entry name" value="AAA"/>
    <property type="match status" value="1"/>
</dbReference>
<dbReference type="InterPro" id="IPR054289">
    <property type="entry name" value="DUF7025"/>
</dbReference>
<dbReference type="GO" id="GO:0016887">
    <property type="term" value="F:ATP hydrolysis activity"/>
    <property type="evidence" value="ECO:0007669"/>
    <property type="project" value="InterPro"/>
</dbReference>
<dbReference type="SMART" id="SM00382">
    <property type="entry name" value="AAA"/>
    <property type="match status" value="1"/>
</dbReference>
<reference evidence="3" key="2">
    <citation type="journal article" date="2022" name="Microb. Genom.">
        <title>A chromosome-scale genome assembly of the tomato pathogen Cladosporium fulvum reveals a compartmentalized genome architecture and the presence of a dispensable chromosome.</title>
        <authorList>
            <person name="Zaccaron A.Z."/>
            <person name="Chen L.H."/>
            <person name="Samaras A."/>
            <person name="Stergiopoulos I."/>
        </authorList>
    </citation>
    <scope>NUCLEOTIDE SEQUENCE</scope>
    <source>
        <strain evidence="3">Race5_Kim</strain>
    </source>
</reference>
<dbReference type="CDD" id="cd19481">
    <property type="entry name" value="RecA-like_protease"/>
    <property type="match status" value="1"/>
</dbReference>